<dbReference type="Gene3D" id="3.40.50.450">
    <property type="match status" value="1"/>
</dbReference>
<dbReference type="PANTHER" id="PTHR45770">
    <property type="entry name" value="ATP-DEPENDENT 6-PHOSPHOFRUCTOKINASE 1"/>
    <property type="match status" value="1"/>
</dbReference>
<comment type="function">
    <text evidence="6">Catalyzes the phosphorylation of D-fructose 6-phosphate, the first committing step of glycolysis. Uses inorganic phosphate (PPi) as phosphoryl donor instead of ATP like common ATP-dependent phosphofructokinases (ATP-PFKs), which renders the reaction reversible, and can thus function both in glycolysis and gluconeogenesis. Consistently, PPi-PFK can replace the enzymes of both the forward (ATP-PFK) and reverse (fructose-bisphosphatase (FBPase)) reactions.</text>
</comment>
<proteinExistence type="inferred from homology"/>
<evidence type="ECO:0000256" key="4">
    <source>
        <dbReference type="ARBA" id="ARBA00022777"/>
    </source>
</evidence>
<feature type="binding site" evidence="6">
    <location>
        <position position="15"/>
    </location>
    <ligand>
        <name>diphosphate</name>
        <dbReference type="ChEBI" id="CHEBI:33019"/>
    </ligand>
</feature>
<dbReference type="Proteomes" id="UP000237947">
    <property type="component" value="Chromosome"/>
</dbReference>
<dbReference type="OrthoDB" id="9802503at2"/>
<dbReference type="GO" id="GO:0047334">
    <property type="term" value="F:diphosphate-fructose-6-phosphate 1-phosphotransferase activity"/>
    <property type="evidence" value="ECO:0007669"/>
    <property type="project" value="UniProtKB-EC"/>
</dbReference>
<dbReference type="GO" id="GO:0006002">
    <property type="term" value="P:fructose 6-phosphate metabolic process"/>
    <property type="evidence" value="ECO:0007669"/>
    <property type="project" value="InterPro"/>
</dbReference>
<dbReference type="InterPro" id="IPR035966">
    <property type="entry name" value="PKF_sf"/>
</dbReference>
<keyword evidence="9" id="KW-1185">Reference proteome</keyword>
<feature type="binding site" evidence="6">
    <location>
        <begin position="190"/>
        <end position="192"/>
    </location>
    <ligand>
        <name>substrate</name>
    </ligand>
</feature>
<protein>
    <recommendedName>
        <fullName evidence="6">Pyrophosphate--fructose 6-phosphate 1-phosphotransferase</fullName>
        <ecNumber evidence="6">2.7.1.90</ecNumber>
    </recommendedName>
    <alternativeName>
        <fullName evidence="6">6-phosphofructokinase, pyrophosphate dependent</fullName>
    </alternativeName>
    <alternativeName>
        <fullName evidence="6">PPi-dependent phosphofructokinase</fullName>
        <shortName evidence="6">PPi-PFK</shortName>
    </alternativeName>
    <alternativeName>
        <fullName evidence="6">Pyrophosphate-dependent 6-phosphofructose-1-kinase</fullName>
    </alternativeName>
</protein>
<dbReference type="InterPro" id="IPR050929">
    <property type="entry name" value="PFKA"/>
</dbReference>
<gene>
    <name evidence="6" type="primary">pfp</name>
    <name evidence="8" type="ORF">C5Q98_02245</name>
</gene>
<feature type="site" description="Important for catalytic activity and substrate specificity; stabilizes the transition state when the phosphoryl donor is PPi; prevents ATP from binding by mimicking the alpha-phosphate group of ATP" evidence="6">
    <location>
        <position position="117"/>
    </location>
</feature>
<dbReference type="PIRSF" id="PIRSF036483">
    <property type="entry name" value="PFK_XF0274"/>
    <property type="match status" value="1"/>
</dbReference>
<evidence type="ECO:0000259" key="7">
    <source>
        <dbReference type="Pfam" id="PF00365"/>
    </source>
</evidence>
<comment type="pathway">
    <text evidence="6">Carbohydrate degradation; glycolysis; D-glyceraldehyde 3-phosphate and glycerone phosphate from D-glucose: step 3/4.</text>
</comment>
<dbReference type="NCBIfam" id="NF010675">
    <property type="entry name" value="PRK14072.1"/>
    <property type="match status" value="1"/>
</dbReference>
<dbReference type="GO" id="GO:0005737">
    <property type="term" value="C:cytoplasm"/>
    <property type="evidence" value="ECO:0007669"/>
    <property type="project" value="UniProtKB-SubCell"/>
</dbReference>
<name>A0A2S0KM60_9FIRM</name>
<dbReference type="RefSeq" id="WP_106012109.1">
    <property type="nucleotide sequence ID" value="NZ_CP027226.1"/>
</dbReference>
<feature type="binding site" evidence="6">
    <location>
        <begin position="144"/>
        <end position="146"/>
    </location>
    <ligand>
        <name>substrate</name>
    </ligand>
</feature>
<dbReference type="HAMAP" id="MF_01978">
    <property type="entry name" value="Phosphofructokinase_II_B2"/>
    <property type="match status" value="1"/>
</dbReference>
<dbReference type="AlphaFoldDB" id="A0A2S0KM60"/>
<keyword evidence="2 6" id="KW-0808">Transferase</keyword>
<keyword evidence="6" id="KW-0324">Glycolysis</keyword>
<comment type="cofactor">
    <cofactor evidence="1 6">
        <name>Mg(2+)</name>
        <dbReference type="ChEBI" id="CHEBI:18420"/>
    </cofactor>
</comment>
<evidence type="ECO:0000256" key="1">
    <source>
        <dbReference type="ARBA" id="ARBA00001946"/>
    </source>
</evidence>
<feature type="site" description="Important for catalytic activity; stabilizes the transition state when the phosphoryl donor is PPi" evidence="6">
    <location>
        <position position="143"/>
    </location>
</feature>
<evidence type="ECO:0000313" key="8">
    <source>
        <dbReference type="EMBL" id="AVM42123.1"/>
    </source>
</evidence>
<keyword evidence="3 6" id="KW-0479">Metal-binding</keyword>
<dbReference type="Gene3D" id="3.40.50.460">
    <property type="entry name" value="Phosphofructokinase domain"/>
    <property type="match status" value="1"/>
</dbReference>
<comment type="subunit">
    <text evidence="6">Homodimer.</text>
</comment>
<comment type="activity regulation">
    <text evidence="6">Non-allosteric.</text>
</comment>
<evidence type="ECO:0000256" key="5">
    <source>
        <dbReference type="ARBA" id="ARBA00022842"/>
    </source>
</evidence>
<dbReference type="GO" id="GO:0046872">
    <property type="term" value="F:metal ion binding"/>
    <property type="evidence" value="ECO:0007669"/>
    <property type="project" value="UniProtKB-KW"/>
</dbReference>
<feature type="binding site" evidence="6">
    <location>
        <position position="246"/>
    </location>
    <ligand>
        <name>substrate</name>
    </ligand>
</feature>
<keyword evidence="4 6" id="KW-0418">Kinase</keyword>
<dbReference type="GO" id="GO:0003872">
    <property type="term" value="F:6-phosphofructokinase activity"/>
    <property type="evidence" value="ECO:0007669"/>
    <property type="project" value="UniProtKB-UniRule"/>
</dbReference>
<comment type="subcellular location">
    <subcellularLocation>
        <location evidence="6">Cytoplasm</location>
    </subcellularLocation>
</comment>
<evidence type="ECO:0000313" key="9">
    <source>
        <dbReference type="Proteomes" id="UP000237947"/>
    </source>
</evidence>
<evidence type="ECO:0000256" key="6">
    <source>
        <dbReference type="HAMAP-Rule" id="MF_01978"/>
    </source>
</evidence>
<organism evidence="8 9">
    <name type="scientific">Fastidiosipila sanguinis</name>
    <dbReference type="NCBI Taxonomy" id="236753"/>
    <lineage>
        <taxon>Bacteria</taxon>
        <taxon>Bacillati</taxon>
        <taxon>Bacillota</taxon>
        <taxon>Clostridia</taxon>
        <taxon>Eubacteriales</taxon>
        <taxon>Oscillospiraceae</taxon>
        <taxon>Fastidiosipila</taxon>
    </lineage>
</organism>
<comment type="catalytic activity">
    <reaction evidence="6">
        <text>beta-D-fructose 6-phosphate + diphosphate = beta-D-fructose 1,6-bisphosphate + phosphate + H(+)</text>
        <dbReference type="Rhea" id="RHEA:13613"/>
        <dbReference type="ChEBI" id="CHEBI:15378"/>
        <dbReference type="ChEBI" id="CHEBI:32966"/>
        <dbReference type="ChEBI" id="CHEBI:33019"/>
        <dbReference type="ChEBI" id="CHEBI:43474"/>
        <dbReference type="ChEBI" id="CHEBI:57634"/>
        <dbReference type="EC" id="2.7.1.90"/>
    </reaction>
</comment>
<dbReference type="Pfam" id="PF00365">
    <property type="entry name" value="PFK"/>
    <property type="match status" value="1"/>
</dbReference>
<dbReference type="KEGG" id="fsa:C5Q98_02245"/>
<comment type="caution">
    <text evidence="6">Lacks conserved residue(s) required for the propagation of feature annotation.</text>
</comment>
<feature type="active site" description="Proton acceptor" evidence="6">
    <location>
        <position position="146"/>
    </location>
</feature>
<dbReference type="EMBL" id="CP027226">
    <property type="protein sequence ID" value="AVM42123.1"/>
    <property type="molecule type" value="Genomic_DNA"/>
</dbReference>
<evidence type="ECO:0000256" key="2">
    <source>
        <dbReference type="ARBA" id="ARBA00022679"/>
    </source>
</evidence>
<feature type="domain" description="Phosphofructokinase" evidence="7">
    <location>
        <begin position="11"/>
        <end position="323"/>
    </location>
</feature>
<keyword evidence="5 6" id="KW-0460">Magnesium</keyword>
<dbReference type="EC" id="2.7.1.90" evidence="6"/>
<dbReference type="SUPFAM" id="SSF53784">
    <property type="entry name" value="Phosphofructokinase"/>
    <property type="match status" value="1"/>
</dbReference>
<dbReference type="InterPro" id="IPR011404">
    <property type="entry name" value="PPi-PFK"/>
</dbReference>
<accession>A0A2S0KM60</accession>
<reference evidence="9" key="1">
    <citation type="submission" date="2018-02" db="EMBL/GenBank/DDBJ databases">
        <authorList>
            <person name="Holder M.E."/>
            <person name="Ajami N.J."/>
            <person name="Petrosino J.F."/>
        </authorList>
    </citation>
    <scope>NUCLEOTIDE SEQUENCE [LARGE SCALE GENOMIC DNA]</scope>
    <source>
        <strain evidence="9">CCUG 47711</strain>
    </source>
</reference>
<dbReference type="InterPro" id="IPR000023">
    <property type="entry name" value="Phosphofructokinase_dom"/>
</dbReference>
<dbReference type="PRINTS" id="PR00476">
    <property type="entry name" value="PHFRCTKINASE"/>
</dbReference>
<sequence>MSKLKGNLIFGQSGGPTSVINASAAGVFIEALKHSDTIENVYGAHHGIAGILNEDFFLMNEEDSEELELLKYTPSSALGSVRYKLADPAKDDTDYKRMLEVFKKYNIRYFFYNGGNDSMDTVNKISQYMEEHGWEMRAMGVCKTIDNDLVGTDHCPGYGSAAKYVATTLTEVYQDATVYDSPQITVVEIMGRHAGWLAASAALARVAGFGPDLIYLPEVPFTVEQLYKDVDKVLEKKNKVIIAVSEGISDADGVFLAESIGAIEVDSFGHKQLSGTGAVVEDLLKERYDVKIRTLEFSLMQRAAAHLASATDIEEAFNCGAVAVNEAVNGKTGYMVGLKRNYDTAAYDVSYALIPLAEVANAEKAFPSEWINEEGNNVTDDYIDYALPLIQGETEMPKINGLPRFAKLKKVQGGNPTSYLDRA</sequence>
<feature type="binding site" evidence="6">
    <location>
        <position position="116"/>
    </location>
    <ligand>
        <name>Mg(2+)</name>
        <dbReference type="ChEBI" id="CHEBI:18420"/>
        <note>catalytic</note>
    </ligand>
</feature>
<keyword evidence="6" id="KW-0963">Cytoplasm</keyword>
<evidence type="ECO:0000256" key="3">
    <source>
        <dbReference type="ARBA" id="ARBA00022723"/>
    </source>
</evidence>
<dbReference type="InterPro" id="IPR022953">
    <property type="entry name" value="ATP_PFK"/>
</dbReference>
<dbReference type="UniPathway" id="UPA00109">
    <property type="reaction ID" value="UER00182"/>
</dbReference>
<comment type="similarity">
    <text evidence="6">Belongs to the phosphofructokinase type A (PFKA) family. PPi-dependent PFK group II subfamily. Clade 'B2' sub-subfamily.</text>
</comment>